<reference evidence="1" key="1">
    <citation type="journal article" date="2014" name="Front. Microbiol.">
        <title>High frequency of phylogenetically diverse reductive dehalogenase-homologous genes in deep subseafloor sedimentary metagenomes.</title>
        <authorList>
            <person name="Kawai M."/>
            <person name="Futagami T."/>
            <person name="Toyoda A."/>
            <person name="Takaki Y."/>
            <person name="Nishi S."/>
            <person name="Hori S."/>
            <person name="Arai W."/>
            <person name="Tsubouchi T."/>
            <person name="Morono Y."/>
            <person name="Uchiyama I."/>
            <person name="Ito T."/>
            <person name="Fujiyama A."/>
            <person name="Inagaki F."/>
            <person name="Takami H."/>
        </authorList>
    </citation>
    <scope>NUCLEOTIDE SEQUENCE</scope>
    <source>
        <strain evidence="1">Expedition CK06-06</strain>
    </source>
</reference>
<name>X1R8V2_9ZZZZ</name>
<organism evidence="1">
    <name type="scientific">marine sediment metagenome</name>
    <dbReference type="NCBI Taxonomy" id="412755"/>
    <lineage>
        <taxon>unclassified sequences</taxon>
        <taxon>metagenomes</taxon>
        <taxon>ecological metagenomes</taxon>
    </lineage>
</organism>
<comment type="caution">
    <text evidence="1">The sequence shown here is derived from an EMBL/GenBank/DDBJ whole genome shotgun (WGS) entry which is preliminary data.</text>
</comment>
<accession>X1R8V2</accession>
<sequence>MDRKLLQKVIQEEVRGTAKWGNTDKSPSILLNAATEELGEVAHAINHDEGKDAVAQEIAETIGVLSRLYDMVIPPAAPPSPIGRRAA</sequence>
<dbReference type="Gene3D" id="1.10.287.1080">
    <property type="entry name" value="MazG-like"/>
    <property type="match status" value="1"/>
</dbReference>
<evidence type="ECO:0000313" key="1">
    <source>
        <dbReference type="EMBL" id="GAI77177.1"/>
    </source>
</evidence>
<dbReference type="AlphaFoldDB" id="X1R8V2"/>
<protein>
    <recommendedName>
        <fullName evidence="2">NTP pyrophosphohydrolase MazG putative catalytic core domain-containing protein</fullName>
    </recommendedName>
</protein>
<evidence type="ECO:0008006" key="2">
    <source>
        <dbReference type="Google" id="ProtNLM"/>
    </source>
</evidence>
<proteinExistence type="predicted"/>
<gene>
    <name evidence="1" type="ORF">S12H4_24352</name>
</gene>
<dbReference type="EMBL" id="BARW01013193">
    <property type="protein sequence ID" value="GAI77177.1"/>
    <property type="molecule type" value="Genomic_DNA"/>
</dbReference>
<dbReference type="SUPFAM" id="SSF101386">
    <property type="entry name" value="all-alpha NTP pyrophosphatases"/>
    <property type="match status" value="1"/>
</dbReference>